<reference evidence="8" key="1">
    <citation type="submission" date="2022-07" db="EMBL/GenBank/DDBJ databases">
        <title>Draft genome sequence of Zalerion maritima ATCC 34329, a (micro)plastics degrading marine fungus.</title>
        <authorList>
            <person name="Paco A."/>
            <person name="Goncalves M.F.M."/>
            <person name="Rocha-Santos T.A.P."/>
            <person name="Alves A."/>
        </authorList>
    </citation>
    <scope>NUCLEOTIDE SEQUENCE</scope>
    <source>
        <strain evidence="8">ATCC 34329</strain>
    </source>
</reference>
<evidence type="ECO:0000256" key="2">
    <source>
        <dbReference type="ARBA" id="ARBA00022801"/>
    </source>
</evidence>
<evidence type="ECO:0000256" key="4">
    <source>
        <dbReference type="RuleBase" id="RU361153"/>
    </source>
</evidence>
<dbReference type="GO" id="GO:0004553">
    <property type="term" value="F:hydrolase activity, hydrolyzing O-glycosyl compounds"/>
    <property type="evidence" value="ECO:0007669"/>
    <property type="project" value="InterPro"/>
</dbReference>
<keyword evidence="2 4" id="KW-0378">Hydrolase</keyword>
<proteinExistence type="inferred from homology"/>
<dbReference type="InterPro" id="IPR017853">
    <property type="entry name" value="GH"/>
</dbReference>
<dbReference type="SUPFAM" id="SSF51445">
    <property type="entry name" value="(Trans)glycosidases"/>
    <property type="match status" value="1"/>
</dbReference>
<dbReference type="InterPro" id="IPR001547">
    <property type="entry name" value="Glyco_hydro_5"/>
</dbReference>
<dbReference type="PANTHER" id="PTHR31263:SF0">
    <property type="entry name" value="CELLULASE FAMILY PROTEIN (AFU_ORTHOLOGUE AFUA_5G14560)"/>
    <property type="match status" value="1"/>
</dbReference>
<name>A0AAD5RYH2_9PEZI</name>
<evidence type="ECO:0000256" key="6">
    <source>
        <dbReference type="SAM" id="Phobius"/>
    </source>
</evidence>
<organism evidence="8 9">
    <name type="scientific">Zalerion maritima</name>
    <dbReference type="NCBI Taxonomy" id="339359"/>
    <lineage>
        <taxon>Eukaryota</taxon>
        <taxon>Fungi</taxon>
        <taxon>Dikarya</taxon>
        <taxon>Ascomycota</taxon>
        <taxon>Pezizomycotina</taxon>
        <taxon>Sordariomycetes</taxon>
        <taxon>Lulworthiomycetidae</taxon>
        <taxon>Lulworthiales</taxon>
        <taxon>Lulworthiaceae</taxon>
        <taxon>Zalerion</taxon>
    </lineage>
</organism>
<dbReference type="GO" id="GO:0000272">
    <property type="term" value="P:polysaccharide catabolic process"/>
    <property type="evidence" value="ECO:0007669"/>
    <property type="project" value="InterPro"/>
</dbReference>
<dbReference type="Gene3D" id="3.20.20.80">
    <property type="entry name" value="Glycosidases"/>
    <property type="match status" value="1"/>
</dbReference>
<sequence>MKLPPLLQRLNLNLGFPRLPRPQLLLHRSQHGGRSRMAVPRCSRRRRNILLVSSAVLLLVLGIFTHLYRVEAELSATWRPSPQDVIFASKPLPPPPPRDGFLYTSFELPFRTRGRDVVDRGGRKFVLASVNWYGASDERFVPGGLDVRHRREIARTVKRLGFNSVRLPYSDEMLYSNPVVDPDAVRANPDLLGRKALDVFVETARALSDEGVAVVINNHITSATWCCGADPCDSGWSNDDENSIIGGIPGVSFCRVGQTEKQWVGNWMLVMSRLKDVEGVIAADLRNEVRGIWGTMPWNKWADAAERAGGRLMEMNEGWLVVIGGTESGNDLRGVRERPVRLFVTTAGGKKGGGDGEGEEEVMGGRESATREVKDRVVYEAHVYSWSGWGSTEGRYARRKYDSFARSMRRNWAYLVEENIAPVWVGELGAPRDPGVGDATYWHNLMRFLGEANADFGYWAINPRKPHGNTTETYGLVLDDWETPVLDYRLRAMRELVDENLGAAKAHGDGWRGLL</sequence>
<accession>A0AAD5RYH2</accession>
<evidence type="ECO:0000256" key="5">
    <source>
        <dbReference type="SAM" id="MobiDB-lite"/>
    </source>
</evidence>
<dbReference type="Pfam" id="PF00150">
    <property type="entry name" value="Cellulase"/>
    <property type="match status" value="1"/>
</dbReference>
<keyword evidence="3 4" id="KW-0326">Glycosidase</keyword>
<comment type="similarity">
    <text evidence="1 4">Belongs to the glycosyl hydrolase 5 (cellulase A) family.</text>
</comment>
<dbReference type="PANTHER" id="PTHR31263">
    <property type="entry name" value="CELLULASE FAMILY PROTEIN (AFU_ORTHOLOGUE AFUA_5G14560)"/>
    <property type="match status" value="1"/>
</dbReference>
<keyword evidence="6" id="KW-0472">Membrane</keyword>
<keyword evidence="6" id="KW-0812">Transmembrane</keyword>
<protein>
    <submittedName>
        <fullName evidence="8">Family 5 glycoside hydrolase</fullName>
    </submittedName>
</protein>
<dbReference type="AlphaFoldDB" id="A0AAD5RYH2"/>
<evidence type="ECO:0000256" key="3">
    <source>
        <dbReference type="ARBA" id="ARBA00023295"/>
    </source>
</evidence>
<feature type="transmembrane region" description="Helical" evidence="6">
    <location>
        <begin position="49"/>
        <end position="68"/>
    </location>
</feature>
<keyword evidence="6" id="KW-1133">Transmembrane helix</keyword>
<evidence type="ECO:0000256" key="1">
    <source>
        <dbReference type="ARBA" id="ARBA00005641"/>
    </source>
</evidence>
<gene>
    <name evidence="8" type="ORF">MKZ38_008644</name>
</gene>
<feature type="domain" description="Glycoside hydrolase family 5" evidence="7">
    <location>
        <begin position="150"/>
        <end position="463"/>
    </location>
</feature>
<dbReference type="EMBL" id="JAKWBI020000005">
    <property type="protein sequence ID" value="KAJ2907076.1"/>
    <property type="molecule type" value="Genomic_DNA"/>
</dbReference>
<feature type="region of interest" description="Disordered" evidence="5">
    <location>
        <begin position="346"/>
        <end position="367"/>
    </location>
</feature>
<evidence type="ECO:0000313" key="8">
    <source>
        <dbReference type="EMBL" id="KAJ2907076.1"/>
    </source>
</evidence>
<keyword evidence="9" id="KW-1185">Reference proteome</keyword>
<evidence type="ECO:0000259" key="7">
    <source>
        <dbReference type="Pfam" id="PF00150"/>
    </source>
</evidence>
<dbReference type="Proteomes" id="UP001201980">
    <property type="component" value="Unassembled WGS sequence"/>
</dbReference>
<evidence type="ECO:0000313" key="9">
    <source>
        <dbReference type="Proteomes" id="UP001201980"/>
    </source>
</evidence>
<comment type="caution">
    <text evidence="8">The sequence shown here is derived from an EMBL/GenBank/DDBJ whole genome shotgun (WGS) entry which is preliminary data.</text>
</comment>